<name>A0A6I4U9V1_9SPHN</name>
<dbReference type="OrthoDB" id="8480631at2"/>
<dbReference type="RefSeq" id="WP_160617605.1">
    <property type="nucleotide sequence ID" value="NZ_WTYR01000001.1"/>
</dbReference>
<proteinExistence type="predicted"/>
<feature type="region of interest" description="Disordered" evidence="1">
    <location>
        <begin position="205"/>
        <end position="238"/>
    </location>
</feature>
<accession>A0A6I4U9V1</accession>
<protein>
    <recommendedName>
        <fullName evidence="4">Terminase</fullName>
    </recommendedName>
</protein>
<evidence type="ECO:0000313" key="3">
    <source>
        <dbReference type="Proteomes" id="UP000429229"/>
    </source>
</evidence>
<evidence type="ECO:0000313" key="2">
    <source>
        <dbReference type="EMBL" id="MXP11031.1"/>
    </source>
</evidence>
<gene>
    <name evidence="2" type="ORF">GRI68_12660</name>
</gene>
<reference evidence="2 3" key="1">
    <citation type="submission" date="2019-12" db="EMBL/GenBank/DDBJ databases">
        <title>Genomic-based taxomic classification of the family Erythrobacteraceae.</title>
        <authorList>
            <person name="Xu L."/>
        </authorList>
    </citation>
    <scope>NUCLEOTIDE SEQUENCE [LARGE SCALE GENOMIC DNA]</scope>
    <source>
        <strain evidence="2 3">LMG 29519</strain>
    </source>
</reference>
<evidence type="ECO:0008006" key="4">
    <source>
        <dbReference type="Google" id="ProtNLM"/>
    </source>
</evidence>
<evidence type="ECO:0000256" key="1">
    <source>
        <dbReference type="SAM" id="MobiDB-lite"/>
    </source>
</evidence>
<organism evidence="2 3">
    <name type="scientific">Alteriqipengyuania halimionae</name>
    <dbReference type="NCBI Taxonomy" id="1926630"/>
    <lineage>
        <taxon>Bacteria</taxon>
        <taxon>Pseudomonadati</taxon>
        <taxon>Pseudomonadota</taxon>
        <taxon>Alphaproteobacteria</taxon>
        <taxon>Sphingomonadales</taxon>
        <taxon>Erythrobacteraceae</taxon>
        <taxon>Alteriqipengyuania</taxon>
    </lineage>
</organism>
<sequence>MTTKTHNAPPVWVGRFLDALRAGRCVREAARDAGVTSSTPYSRRQAHADFRAEWDAIQPVNGATRRKRSKPARRDAARFERFLEELAETSNVARAAAVADVTPSQVYRRRRDDPDFAREWYAALAEGYDNLEMELLLHLRGGEPSASPAAGKDGEKRKFDTATALRCLIAHRESVAREKGRRTLADEVTTIATINAKIDMLRARAKEGEKAIRRARRDTTPRSPVKKAPARKTQDGEA</sequence>
<keyword evidence="3" id="KW-1185">Reference proteome</keyword>
<comment type="caution">
    <text evidence="2">The sequence shown here is derived from an EMBL/GenBank/DDBJ whole genome shotgun (WGS) entry which is preliminary data.</text>
</comment>
<feature type="compositionally biased region" description="Basic and acidic residues" evidence="1">
    <location>
        <begin position="205"/>
        <end position="220"/>
    </location>
</feature>
<dbReference type="AlphaFoldDB" id="A0A6I4U9V1"/>
<dbReference type="EMBL" id="WTYR01000001">
    <property type="protein sequence ID" value="MXP11031.1"/>
    <property type="molecule type" value="Genomic_DNA"/>
</dbReference>
<dbReference type="Gene3D" id="1.10.10.60">
    <property type="entry name" value="Homeodomain-like"/>
    <property type="match status" value="1"/>
</dbReference>
<dbReference type="Proteomes" id="UP000429229">
    <property type="component" value="Unassembled WGS sequence"/>
</dbReference>